<protein>
    <submittedName>
        <fullName evidence="1">Uncharacterized protein</fullName>
    </submittedName>
</protein>
<gene>
    <name evidence="1" type="ORF">O181_008022</name>
</gene>
<keyword evidence="2" id="KW-1185">Reference proteome</keyword>
<organism evidence="1 2">
    <name type="scientific">Austropuccinia psidii MF-1</name>
    <dbReference type="NCBI Taxonomy" id="1389203"/>
    <lineage>
        <taxon>Eukaryota</taxon>
        <taxon>Fungi</taxon>
        <taxon>Dikarya</taxon>
        <taxon>Basidiomycota</taxon>
        <taxon>Pucciniomycotina</taxon>
        <taxon>Pucciniomycetes</taxon>
        <taxon>Pucciniales</taxon>
        <taxon>Sphaerophragmiaceae</taxon>
        <taxon>Austropuccinia</taxon>
    </lineage>
</organism>
<dbReference type="AlphaFoldDB" id="A0A9Q3BN21"/>
<reference evidence="1" key="1">
    <citation type="submission" date="2021-03" db="EMBL/GenBank/DDBJ databases">
        <title>Draft genome sequence of rust myrtle Austropuccinia psidii MF-1, a brazilian biotype.</title>
        <authorList>
            <person name="Quecine M.C."/>
            <person name="Pachon D.M.R."/>
            <person name="Bonatelli M.L."/>
            <person name="Correr F.H."/>
            <person name="Franceschini L.M."/>
            <person name="Leite T.F."/>
            <person name="Margarido G.R.A."/>
            <person name="Almeida C.A."/>
            <person name="Ferrarezi J.A."/>
            <person name="Labate C.A."/>
        </authorList>
    </citation>
    <scope>NUCLEOTIDE SEQUENCE</scope>
    <source>
        <strain evidence="1">MF-1</strain>
    </source>
</reference>
<evidence type="ECO:0000313" key="1">
    <source>
        <dbReference type="EMBL" id="MBW0468307.1"/>
    </source>
</evidence>
<accession>A0A9Q3BN21</accession>
<dbReference type="Proteomes" id="UP000765509">
    <property type="component" value="Unassembled WGS sequence"/>
</dbReference>
<name>A0A9Q3BN21_9BASI</name>
<evidence type="ECO:0000313" key="2">
    <source>
        <dbReference type="Proteomes" id="UP000765509"/>
    </source>
</evidence>
<sequence length="174" mass="19218">MASSGHFDPSQTYDGYKAVEDLDPACTEFLMKGKECFQHFKLKSSKFPFCFVGKTPCYFPGIPASNIRSYLWSKKDGPFRKEFPASEAPIPDDTSGGRWLGVNVGEPISIVGRPIYSISEVPISRINTEVMVKRIRQIAKSPNNPDAECSDELDGEEVEVVLTSAGYQFSTSSS</sequence>
<proteinExistence type="predicted"/>
<dbReference type="EMBL" id="AVOT02001828">
    <property type="protein sequence ID" value="MBW0468307.1"/>
    <property type="molecule type" value="Genomic_DNA"/>
</dbReference>
<comment type="caution">
    <text evidence="1">The sequence shown here is derived from an EMBL/GenBank/DDBJ whole genome shotgun (WGS) entry which is preliminary data.</text>
</comment>